<accession>A0ABU8SJ98</accession>
<comment type="caution">
    <text evidence="3">The sequence shown here is derived from an EMBL/GenBank/DDBJ whole genome shotgun (WGS) entry which is preliminary data.</text>
</comment>
<dbReference type="PANTHER" id="PTHR34985">
    <property type="entry name" value="SLR0554 PROTEIN"/>
    <property type="match status" value="1"/>
</dbReference>
<evidence type="ECO:0000313" key="3">
    <source>
        <dbReference type="EMBL" id="MEJ6399956.1"/>
    </source>
</evidence>
<evidence type="ECO:0000259" key="1">
    <source>
        <dbReference type="SMART" id="SM00942"/>
    </source>
</evidence>
<dbReference type="PANTHER" id="PTHR34985:SF1">
    <property type="entry name" value="SLR0554 PROTEIN"/>
    <property type="match status" value="1"/>
</dbReference>
<dbReference type="SMART" id="SM00943">
    <property type="entry name" value="Prim-Pol"/>
    <property type="match status" value="1"/>
</dbReference>
<dbReference type="Pfam" id="PF09250">
    <property type="entry name" value="Prim-Pol"/>
    <property type="match status" value="1"/>
</dbReference>
<dbReference type="Pfam" id="PF05272">
    <property type="entry name" value="VapE-like_dom"/>
    <property type="match status" value="1"/>
</dbReference>
<sequence>MNNQLATKQVSSVDNLTPWEYIKQVADHYIYMYPLIKGTKKSAIKDWPNRATYDIEQLKEWLKPDENGNISCDVAMIPFKSELITIDVDNHHGNNNGSKWITENIKKGNRLNENSVAMEITRNNGFHYIYRNDLPYESIPKKINLNDFVEVKTTSTIIFPSDNYRPANETENIKPLVSDEIGIMPDWLRSQVISAIEKDNAKHKHTNKNNNVNVNAKAVDWLIELNDNLLNGISSGDRNNKLTSIAGKLFATGASNDQVWNWMQLINDKYTFPSLSKNELKSIFNSISKSNHNLIKATSLDEQAEVNRSKVPLKYNKSGSPRTNFASNFAVICEYDDKLRQSIKYDEFINSVVIKHANEWKRWSDLDETKIRIYIENQYNVVANNPKTMYQGIEEYAVKHSFNPVKDIINEQQWDNVKRVETLFIDYLGADDNSYNRMVARKFMVGAVSRIFHPGIKFDLMVILTGKQGLGKSTLLSKLSHGYFLDNLGRMDSSNKDETMKLQDSWIVELGELAPLKNSKIDNIKSFISATSDMYRKPFGQANSVYKRNNVFAGTTNEQQFLSDKTGNRRYLTVECGVSKIKHSAMSIDDNTLHQIYAEAKYLMEQGELLYLTSDEEASANAERSKNESYDPVDESIKSYINMLVPKNWDEYSEFQREQHYKRVFYENRYSTGKEDEPNLTEDDLVSMKEVSTRELLSIPLNKDNNKSIQGTSRALSKKISLTMSGLDDWKQSNTVKSLVKGKYARGYKRV</sequence>
<dbReference type="Proteomes" id="UP001370590">
    <property type="component" value="Unassembled WGS sequence"/>
</dbReference>
<feature type="domain" description="Primase C-terminal 1" evidence="1">
    <location>
        <begin position="227"/>
        <end position="293"/>
    </location>
</feature>
<dbReference type="InterPro" id="IPR007936">
    <property type="entry name" value="VapE-like_dom"/>
</dbReference>
<organism evidence="3 4">
    <name type="scientific">Nicoliella lavandulae</name>
    <dbReference type="NCBI Taxonomy" id="3082954"/>
    <lineage>
        <taxon>Bacteria</taxon>
        <taxon>Bacillati</taxon>
        <taxon>Bacillota</taxon>
        <taxon>Bacilli</taxon>
        <taxon>Lactobacillales</taxon>
        <taxon>Lactobacillaceae</taxon>
        <taxon>Nicoliella</taxon>
    </lineage>
</organism>
<dbReference type="InterPro" id="IPR014820">
    <property type="entry name" value="PriCT_1"/>
</dbReference>
<feature type="domain" description="DNA primase/polymerase bifunctional N-terminal" evidence="2">
    <location>
        <begin position="22"/>
        <end position="188"/>
    </location>
</feature>
<gene>
    <name evidence="3" type="ORF">R4146_02010</name>
</gene>
<dbReference type="SMART" id="SM00942">
    <property type="entry name" value="PriCT_1"/>
    <property type="match status" value="1"/>
</dbReference>
<evidence type="ECO:0000313" key="4">
    <source>
        <dbReference type="Proteomes" id="UP001370590"/>
    </source>
</evidence>
<dbReference type="InterPro" id="IPR015330">
    <property type="entry name" value="DNA_primase/pol_bifunc_N"/>
</dbReference>
<dbReference type="RefSeq" id="WP_339959786.1">
    <property type="nucleotide sequence ID" value="NZ_JAWMWH010000001.1"/>
</dbReference>
<dbReference type="EMBL" id="JAWMWH010000001">
    <property type="protein sequence ID" value="MEJ6399956.1"/>
    <property type="molecule type" value="Genomic_DNA"/>
</dbReference>
<protein>
    <submittedName>
        <fullName evidence="3">VapE family protein</fullName>
    </submittedName>
</protein>
<proteinExistence type="predicted"/>
<reference evidence="3 4" key="1">
    <citation type="submission" date="2023-10" db="EMBL/GenBank/DDBJ databases">
        <title>Nicoliella lavandulae sp. nov. isolated from Lavandula angustifolia flowers.</title>
        <authorList>
            <person name="Alcantara C."/>
            <person name="Zuniga M."/>
            <person name="Landete J.M."/>
            <person name="Monedero V."/>
        </authorList>
    </citation>
    <scope>NUCLEOTIDE SEQUENCE [LARGE SCALE GENOMIC DNA]</scope>
    <source>
        <strain evidence="3 4">Es01</strain>
    </source>
</reference>
<name>A0ABU8SJ98_9LACO</name>
<dbReference type="Pfam" id="PF08708">
    <property type="entry name" value="PriCT_1"/>
    <property type="match status" value="1"/>
</dbReference>
<dbReference type="SUPFAM" id="SSF56747">
    <property type="entry name" value="Prim-pol domain"/>
    <property type="match status" value="1"/>
</dbReference>
<keyword evidence="4" id="KW-1185">Reference proteome</keyword>
<evidence type="ECO:0000259" key="2">
    <source>
        <dbReference type="SMART" id="SM00943"/>
    </source>
</evidence>